<protein>
    <submittedName>
        <fullName evidence="7">TonB family protein</fullName>
    </submittedName>
</protein>
<evidence type="ECO:0000313" key="8">
    <source>
        <dbReference type="Proteomes" id="UP000694660"/>
    </source>
</evidence>
<evidence type="ECO:0000256" key="4">
    <source>
        <dbReference type="ARBA" id="ARBA00023136"/>
    </source>
</evidence>
<keyword evidence="8" id="KW-1185">Reference proteome</keyword>
<dbReference type="Proteomes" id="UP000694660">
    <property type="component" value="Unassembled WGS sequence"/>
</dbReference>
<evidence type="ECO:0000256" key="6">
    <source>
        <dbReference type="SAM" id="Phobius"/>
    </source>
</evidence>
<dbReference type="InterPro" id="IPR006260">
    <property type="entry name" value="TonB/TolA_C"/>
</dbReference>
<comment type="caution">
    <text evidence="7">The sequence shown here is derived from an EMBL/GenBank/DDBJ whole genome shotgun (WGS) entry which is preliminary data.</text>
</comment>
<sequence>MSGLAEEELFEAPWRRRARQFGLAVVVAAMIGGAVLLVQSLGGEAQRPARQVTKITIIPDTPPPPPPPPKEQPKPEPKEAPKQVKLDAPKPQDVPKPQDAEQIKMEGEAGDGPSPFAAGDVSQDYIGGEIGGGNAMQFAFYTRMLQRHLQQALARRSEIKRMDYRVKLRVWLAGDGSIRRAELIDSTGSAEMDTKLRTALTDLPPVSELPPEKLPQPISVRITNRVTG</sequence>
<comment type="subcellular location">
    <subcellularLocation>
        <location evidence="1">Membrane</location>
        <topology evidence="1">Single-pass membrane protein</topology>
    </subcellularLocation>
</comment>
<dbReference type="GO" id="GO:0016020">
    <property type="term" value="C:membrane"/>
    <property type="evidence" value="ECO:0007669"/>
    <property type="project" value="UniProtKB-SubCell"/>
</dbReference>
<evidence type="ECO:0000256" key="1">
    <source>
        <dbReference type="ARBA" id="ARBA00004167"/>
    </source>
</evidence>
<dbReference type="Pfam" id="PF13103">
    <property type="entry name" value="TonB_2"/>
    <property type="match status" value="1"/>
</dbReference>
<name>A0A944H8U9_DENI1</name>
<accession>A0A944H8U9</accession>
<dbReference type="RefSeq" id="WP_214362658.1">
    <property type="nucleotide sequence ID" value="NZ_JAEKFT010000019.1"/>
</dbReference>
<dbReference type="Gene3D" id="3.30.1150.10">
    <property type="match status" value="1"/>
</dbReference>
<evidence type="ECO:0000256" key="2">
    <source>
        <dbReference type="ARBA" id="ARBA00022692"/>
    </source>
</evidence>
<dbReference type="AlphaFoldDB" id="A0A944H8U9"/>
<dbReference type="EMBL" id="JAEKFT010000019">
    <property type="protein sequence ID" value="MBT0962708.1"/>
    <property type="molecule type" value="Genomic_DNA"/>
</dbReference>
<evidence type="ECO:0000256" key="3">
    <source>
        <dbReference type="ARBA" id="ARBA00022989"/>
    </source>
</evidence>
<proteinExistence type="predicted"/>
<feature type="region of interest" description="Disordered" evidence="5">
    <location>
        <begin position="55"/>
        <end position="99"/>
    </location>
</feature>
<dbReference type="NCBIfam" id="TIGR01352">
    <property type="entry name" value="tonB_Cterm"/>
    <property type="match status" value="1"/>
</dbReference>
<dbReference type="SUPFAM" id="SSF74653">
    <property type="entry name" value="TolA/TonB C-terminal domain"/>
    <property type="match status" value="1"/>
</dbReference>
<feature type="transmembrane region" description="Helical" evidence="6">
    <location>
        <begin position="21"/>
        <end position="42"/>
    </location>
</feature>
<keyword evidence="4 6" id="KW-0472">Membrane</keyword>
<reference evidence="8" key="1">
    <citation type="journal article" date="2022" name="ISME J.">
        <title>Genetic and phylogenetic analysis of dissimilatory iodate-reducing bacteria identifies potential niches across the world's oceans.</title>
        <authorList>
            <person name="Reyes-Umana V."/>
            <person name="Henning Z."/>
            <person name="Lee K."/>
            <person name="Barnum T.P."/>
            <person name="Coates J.D."/>
        </authorList>
    </citation>
    <scope>NUCLEOTIDE SEQUENCE [LARGE SCALE GENOMIC DNA]</scope>
    <source>
        <strain evidence="8">IR12</strain>
    </source>
</reference>
<feature type="compositionally biased region" description="Basic and acidic residues" evidence="5">
    <location>
        <begin position="71"/>
        <end position="90"/>
    </location>
</feature>
<keyword evidence="2 6" id="KW-0812">Transmembrane</keyword>
<organism evidence="7 8">
    <name type="scientific">Denitromonas iodatirespirans</name>
    <dbReference type="NCBI Taxonomy" id="2795389"/>
    <lineage>
        <taxon>Bacteria</taxon>
        <taxon>Pseudomonadati</taxon>
        <taxon>Pseudomonadota</taxon>
        <taxon>Betaproteobacteria</taxon>
        <taxon>Rhodocyclales</taxon>
        <taxon>Zoogloeaceae</taxon>
        <taxon>Denitromonas</taxon>
    </lineage>
</organism>
<gene>
    <name evidence="7" type="ORF">I8J34_16120</name>
</gene>
<keyword evidence="3 6" id="KW-1133">Transmembrane helix</keyword>
<feature type="compositionally biased region" description="Pro residues" evidence="5">
    <location>
        <begin position="60"/>
        <end position="70"/>
    </location>
</feature>
<evidence type="ECO:0000256" key="5">
    <source>
        <dbReference type="SAM" id="MobiDB-lite"/>
    </source>
</evidence>
<evidence type="ECO:0000313" key="7">
    <source>
        <dbReference type="EMBL" id="MBT0962708.1"/>
    </source>
</evidence>